<dbReference type="SMART" id="SM00382">
    <property type="entry name" value="AAA"/>
    <property type="match status" value="1"/>
</dbReference>
<dbReference type="GO" id="GO:0005524">
    <property type="term" value="F:ATP binding"/>
    <property type="evidence" value="ECO:0007669"/>
    <property type="project" value="UniProtKB-KW"/>
</dbReference>
<keyword evidence="2" id="KW-0813">Transport</keyword>
<keyword evidence="6" id="KW-1278">Translocase</keyword>
<dbReference type="PROSITE" id="PS00211">
    <property type="entry name" value="ABC_TRANSPORTER_1"/>
    <property type="match status" value="1"/>
</dbReference>
<evidence type="ECO:0000256" key="4">
    <source>
        <dbReference type="ARBA" id="ARBA00022748"/>
    </source>
</evidence>
<dbReference type="InterPro" id="IPR027417">
    <property type="entry name" value="P-loop_NTPase"/>
</dbReference>
<gene>
    <name evidence="9" type="ORF">SAMN05192565_10891</name>
</gene>
<evidence type="ECO:0000313" key="10">
    <source>
        <dbReference type="Proteomes" id="UP000199229"/>
    </source>
</evidence>
<proteinExistence type="inferred from homology"/>
<dbReference type="STRING" id="582675.SAMN05192565_10891"/>
<dbReference type="EMBL" id="FOPM01000008">
    <property type="protein sequence ID" value="SFG69332.1"/>
    <property type="molecule type" value="Genomic_DNA"/>
</dbReference>
<dbReference type="InterPro" id="IPR017871">
    <property type="entry name" value="ABC_transporter-like_CS"/>
</dbReference>
<evidence type="ECO:0000256" key="3">
    <source>
        <dbReference type="ARBA" id="ARBA00022741"/>
    </source>
</evidence>
<evidence type="ECO:0000313" key="9">
    <source>
        <dbReference type="EMBL" id="SFG69332.1"/>
    </source>
</evidence>
<organism evidence="9 10">
    <name type="scientific">Methylobacterium gossipiicola</name>
    <dbReference type="NCBI Taxonomy" id="582675"/>
    <lineage>
        <taxon>Bacteria</taxon>
        <taxon>Pseudomonadati</taxon>
        <taxon>Pseudomonadota</taxon>
        <taxon>Alphaproteobacteria</taxon>
        <taxon>Hyphomicrobiales</taxon>
        <taxon>Methylobacteriaceae</taxon>
        <taxon>Methylobacterium</taxon>
    </lineage>
</organism>
<evidence type="ECO:0000256" key="5">
    <source>
        <dbReference type="ARBA" id="ARBA00022840"/>
    </source>
</evidence>
<dbReference type="PROSITE" id="PS50893">
    <property type="entry name" value="ABC_TRANSPORTER_2"/>
    <property type="match status" value="1"/>
</dbReference>
<evidence type="ECO:0000259" key="8">
    <source>
        <dbReference type="PROSITE" id="PS50893"/>
    </source>
</evidence>
<protein>
    <submittedName>
        <fullName evidence="9">Heme exporter protein A</fullName>
    </submittedName>
</protein>
<dbReference type="InterPro" id="IPR003439">
    <property type="entry name" value="ABC_transporter-like_ATP-bd"/>
</dbReference>
<evidence type="ECO:0000256" key="2">
    <source>
        <dbReference type="ARBA" id="ARBA00022448"/>
    </source>
</evidence>
<dbReference type="PANTHER" id="PTHR43499:SF1">
    <property type="entry name" value="ABC TRANSPORTER I FAMILY MEMBER 1"/>
    <property type="match status" value="1"/>
</dbReference>
<keyword evidence="5" id="KW-0067">ATP-binding</keyword>
<dbReference type="Gene3D" id="3.40.50.300">
    <property type="entry name" value="P-loop containing nucleotide triphosphate hydrolases"/>
    <property type="match status" value="1"/>
</dbReference>
<reference evidence="10" key="1">
    <citation type="submission" date="2016-10" db="EMBL/GenBank/DDBJ databases">
        <authorList>
            <person name="Varghese N."/>
            <person name="Submissions S."/>
        </authorList>
    </citation>
    <scope>NUCLEOTIDE SEQUENCE [LARGE SCALE GENOMIC DNA]</scope>
    <source>
        <strain evidence="10">Gh-105</strain>
    </source>
</reference>
<dbReference type="GO" id="GO:0022857">
    <property type="term" value="F:transmembrane transporter activity"/>
    <property type="evidence" value="ECO:0007669"/>
    <property type="project" value="InterPro"/>
</dbReference>
<keyword evidence="7" id="KW-0472">Membrane</keyword>
<evidence type="ECO:0000256" key="1">
    <source>
        <dbReference type="ARBA" id="ARBA00005417"/>
    </source>
</evidence>
<evidence type="ECO:0000256" key="6">
    <source>
        <dbReference type="ARBA" id="ARBA00022967"/>
    </source>
</evidence>
<accession>A0A1I2TWT4</accession>
<dbReference type="AlphaFoldDB" id="A0A1I2TWT4"/>
<dbReference type="Proteomes" id="UP000199229">
    <property type="component" value="Unassembled WGS sequence"/>
</dbReference>
<dbReference type="InterPro" id="IPR003593">
    <property type="entry name" value="AAA+_ATPase"/>
</dbReference>
<dbReference type="InterPro" id="IPR005895">
    <property type="entry name" value="ABC_transptr_haem_export_CcmA"/>
</dbReference>
<dbReference type="NCBIfam" id="TIGR01189">
    <property type="entry name" value="ccmA"/>
    <property type="match status" value="1"/>
</dbReference>
<evidence type="ECO:0000256" key="7">
    <source>
        <dbReference type="ARBA" id="ARBA00023136"/>
    </source>
</evidence>
<dbReference type="PANTHER" id="PTHR43499">
    <property type="entry name" value="ABC TRANSPORTER I FAMILY MEMBER 1"/>
    <property type="match status" value="1"/>
</dbReference>
<feature type="domain" description="ABC transporter" evidence="8">
    <location>
        <begin position="52"/>
        <end position="265"/>
    </location>
</feature>
<dbReference type="GO" id="GO:0016887">
    <property type="term" value="F:ATP hydrolysis activity"/>
    <property type="evidence" value="ECO:0007669"/>
    <property type="project" value="InterPro"/>
</dbReference>
<dbReference type="SUPFAM" id="SSF52540">
    <property type="entry name" value="P-loop containing nucleoside triphosphate hydrolases"/>
    <property type="match status" value="1"/>
</dbReference>
<dbReference type="GO" id="GO:0017004">
    <property type="term" value="P:cytochrome complex assembly"/>
    <property type="evidence" value="ECO:0007669"/>
    <property type="project" value="UniProtKB-KW"/>
</dbReference>
<comment type="similarity">
    <text evidence="1">Belongs to the ABC transporter superfamily.</text>
</comment>
<dbReference type="Pfam" id="PF00005">
    <property type="entry name" value="ABC_tran"/>
    <property type="match status" value="1"/>
</dbReference>
<name>A0A1I2TWT4_9HYPH</name>
<keyword evidence="4" id="KW-0201">Cytochrome c-type biogenesis</keyword>
<sequence length="271" mass="28887">MPWVDACGAAWTRLGARDIGSSDRALRAGFFRKGRRKSRCCLRQGQDHPVRLTAQNLAVRRSGRRIFSDIAFTLDAGEALMVTGRNGAGKSTLLAVLSGRLKPETGSLIVDDVGEATLSECLHVVGHRDGLKSPLTAEENLAFARDLLGAPTASPRAALEELGLGHALKLPVAYLSAGQRRRVALARLLVCRRPLWLLDEPTAALDVASQAVLAGMMARHRAAGGLVIAATHQALGLDGARELRIEPARSEATALPDASVTRDAVAGDVWW</sequence>
<keyword evidence="3" id="KW-0547">Nucleotide-binding</keyword>
<keyword evidence="10" id="KW-1185">Reference proteome</keyword>